<keyword evidence="18" id="KW-1185">Reference proteome</keyword>
<feature type="transmembrane region" description="Helical" evidence="16">
    <location>
        <begin position="6"/>
        <end position="23"/>
    </location>
</feature>
<dbReference type="PANTHER" id="PTHR14269">
    <property type="entry name" value="CDP-DIACYLGLYCEROL--GLYCEROL-3-PHOSPHATE 3-PHOSPHATIDYLTRANSFERASE-RELATED"/>
    <property type="match status" value="1"/>
</dbReference>
<dbReference type="AlphaFoldDB" id="A0A238XQ94"/>
<feature type="transmembrane region" description="Helical" evidence="16">
    <location>
        <begin position="153"/>
        <end position="171"/>
    </location>
</feature>
<evidence type="ECO:0000256" key="1">
    <source>
        <dbReference type="ARBA" id="ARBA00004141"/>
    </source>
</evidence>
<feature type="transmembrane region" description="Helical" evidence="16">
    <location>
        <begin position="120"/>
        <end position="141"/>
    </location>
</feature>
<evidence type="ECO:0000256" key="13">
    <source>
        <dbReference type="ARBA" id="ARBA00023264"/>
    </source>
</evidence>
<dbReference type="Proteomes" id="UP000198405">
    <property type="component" value="Unassembled WGS sequence"/>
</dbReference>
<keyword evidence="13" id="KW-1208">Phospholipid metabolism</keyword>
<feature type="transmembrane region" description="Helical" evidence="16">
    <location>
        <begin position="85"/>
        <end position="108"/>
    </location>
</feature>
<keyword evidence="12" id="KW-0594">Phospholipid biosynthesis</keyword>
<evidence type="ECO:0000256" key="16">
    <source>
        <dbReference type="SAM" id="Phobius"/>
    </source>
</evidence>
<comment type="catalytic activity">
    <reaction evidence="14">
        <text>a CDP-1,2-diacyl-sn-glycerol + sn-glycerol 3-phosphate = a 1,2-diacyl-sn-glycero-3-phospho-(1'-sn-glycero-3'-phosphate) + CMP + H(+)</text>
        <dbReference type="Rhea" id="RHEA:12593"/>
        <dbReference type="ChEBI" id="CHEBI:15378"/>
        <dbReference type="ChEBI" id="CHEBI:57597"/>
        <dbReference type="ChEBI" id="CHEBI:58332"/>
        <dbReference type="ChEBI" id="CHEBI:60110"/>
        <dbReference type="ChEBI" id="CHEBI:60377"/>
        <dbReference type="EC" id="2.7.8.5"/>
    </reaction>
</comment>
<dbReference type="Pfam" id="PF01066">
    <property type="entry name" value="CDP-OH_P_transf"/>
    <property type="match status" value="1"/>
</dbReference>
<comment type="subcellular location">
    <subcellularLocation>
        <location evidence="1">Membrane</location>
        <topology evidence="1">Multi-pass membrane protein</topology>
    </subcellularLocation>
</comment>
<dbReference type="PROSITE" id="PS00379">
    <property type="entry name" value="CDP_ALCOHOL_P_TRANSF"/>
    <property type="match status" value="1"/>
</dbReference>
<dbReference type="GO" id="GO:0008444">
    <property type="term" value="F:CDP-diacylglycerol-glycerol-3-phosphate 3-phosphatidyltransferase activity"/>
    <property type="evidence" value="ECO:0007669"/>
    <property type="project" value="UniProtKB-EC"/>
</dbReference>
<dbReference type="PIRSF" id="PIRSF000847">
    <property type="entry name" value="Phos_ph_gly_syn"/>
    <property type="match status" value="1"/>
</dbReference>
<evidence type="ECO:0000256" key="12">
    <source>
        <dbReference type="ARBA" id="ARBA00023209"/>
    </source>
</evidence>
<evidence type="ECO:0000256" key="7">
    <source>
        <dbReference type="ARBA" id="ARBA00022679"/>
    </source>
</evidence>
<gene>
    <name evidence="17" type="ORF">SAMN06265340_101176</name>
</gene>
<dbReference type="Gene3D" id="1.20.120.1760">
    <property type="match status" value="1"/>
</dbReference>
<comment type="pathway">
    <text evidence="2">Phospholipid metabolism; phosphatidylglycerol biosynthesis; phosphatidylglycerol from CDP-diacylglycerol: step 1/2.</text>
</comment>
<organism evidence="17 18">
    <name type="scientific">Desulfurobacterium atlanticum</name>
    <dbReference type="NCBI Taxonomy" id="240169"/>
    <lineage>
        <taxon>Bacteria</taxon>
        <taxon>Pseudomonadati</taxon>
        <taxon>Aquificota</taxon>
        <taxon>Aquificia</taxon>
        <taxon>Desulfurobacteriales</taxon>
        <taxon>Desulfurobacteriaceae</taxon>
        <taxon>Desulfurobacterium</taxon>
    </lineage>
</organism>
<sequence>MVNIPNVITIIRAVLVPVFITALHYKNFKIALIVFLVAAVSDAVDGFLARKLKQITMVGTIIDPLADKALIDSGFVVLSFTHKIIPAWLTILVLSRDTIIIVGGWLLTVLGKIEKIKPILLGKLTSFSQFSTIFFTLLYLNFHSFYLELFLKFLYPFTGGMTAISGISYILKGYREIENG</sequence>
<keyword evidence="9 16" id="KW-1133">Transmembrane helix</keyword>
<dbReference type="EMBL" id="FZOB01000001">
    <property type="protein sequence ID" value="SNR61145.1"/>
    <property type="molecule type" value="Genomic_DNA"/>
</dbReference>
<feature type="transmembrane region" description="Helical" evidence="16">
    <location>
        <begin position="30"/>
        <end position="49"/>
    </location>
</feature>
<evidence type="ECO:0000256" key="4">
    <source>
        <dbReference type="ARBA" id="ARBA00013170"/>
    </source>
</evidence>
<keyword evidence="8 16" id="KW-0812">Transmembrane</keyword>
<keyword evidence="7 15" id="KW-0808">Transferase</keyword>
<dbReference type="GO" id="GO:0046474">
    <property type="term" value="P:glycerophospholipid biosynthetic process"/>
    <property type="evidence" value="ECO:0007669"/>
    <property type="project" value="TreeGrafter"/>
</dbReference>
<dbReference type="PANTHER" id="PTHR14269:SF11">
    <property type="entry name" value="CDP-DIACYLGLYCEROL--GLYCEROL-3-PHOSPHATE 3-PHOSPHATIDYLTRANSFERASE"/>
    <property type="match status" value="1"/>
</dbReference>
<dbReference type="InterPro" id="IPR004570">
    <property type="entry name" value="Phosphatidylglycerol_P_synth"/>
</dbReference>
<keyword evidence="10" id="KW-0443">Lipid metabolism</keyword>
<keyword evidence="6" id="KW-0444">Lipid biosynthesis</keyword>
<evidence type="ECO:0000256" key="8">
    <source>
        <dbReference type="ARBA" id="ARBA00022692"/>
    </source>
</evidence>
<comment type="similarity">
    <text evidence="3 15">Belongs to the CDP-alcohol phosphatidyltransferase class-I family.</text>
</comment>
<accession>A0A238XQ94</accession>
<evidence type="ECO:0000313" key="17">
    <source>
        <dbReference type="EMBL" id="SNR61145.1"/>
    </source>
</evidence>
<dbReference type="InterPro" id="IPR000462">
    <property type="entry name" value="CDP-OH_P_trans"/>
</dbReference>
<dbReference type="InterPro" id="IPR048254">
    <property type="entry name" value="CDP_ALCOHOL_P_TRANSF_CS"/>
</dbReference>
<evidence type="ECO:0000256" key="5">
    <source>
        <dbReference type="ARBA" id="ARBA00014944"/>
    </source>
</evidence>
<evidence type="ECO:0000313" key="18">
    <source>
        <dbReference type="Proteomes" id="UP000198405"/>
    </source>
</evidence>
<dbReference type="InterPro" id="IPR050324">
    <property type="entry name" value="CDP-alcohol_PTase-I"/>
</dbReference>
<evidence type="ECO:0000256" key="10">
    <source>
        <dbReference type="ARBA" id="ARBA00023098"/>
    </source>
</evidence>
<evidence type="ECO:0000256" key="9">
    <source>
        <dbReference type="ARBA" id="ARBA00022989"/>
    </source>
</evidence>
<evidence type="ECO:0000256" key="11">
    <source>
        <dbReference type="ARBA" id="ARBA00023136"/>
    </source>
</evidence>
<evidence type="ECO:0000256" key="6">
    <source>
        <dbReference type="ARBA" id="ARBA00022516"/>
    </source>
</evidence>
<proteinExistence type="inferred from homology"/>
<dbReference type="InterPro" id="IPR043130">
    <property type="entry name" value="CDP-OH_PTrfase_TM_dom"/>
</dbReference>
<evidence type="ECO:0000256" key="3">
    <source>
        <dbReference type="ARBA" id="ARBA00010441"/>
    </source>
</evidence>
<reference evidence="18" key="1">
    <citation type="submission" date="2017-06" db="EMBL/GenBank/DDBJ databases">
        <authorList>
            <person name="Varghese N."/>
            <person name="Submissions S."/>
        </authorList>
    </citation>
    <scope>NUCLEOTIDE SEQUENCE [LARGE SCALE GENOMIC DNA]</scope>
    <source>
        <strain evidence="18">DSM 15668</strain>
    </source>
</reference>
<protein>
    <recommendedName>
        <fullName evidence="5">CDP-diacylglycerol--glycerol-3-phosphate 3-phosphatidyltransferase</fullName>
        <ecNumber evidence="4">2.7.8.5</ecNumber>
    </recommendedName>
</protein>
<keyword evidence="11 16" id="KW-0472">Membrane</keyword>
<dbReference type="RefSeq" id="WP_089322208.1">
    <property type="nucleotide sequence ID" value="NZ_FZOB01000001.1"/>
</dbReference>
<evidence type="ECO:0000256" key="2">
    <source>
        <dbReference type="ARBA" id="ARBA00005042"/>
    </source>
</evidence>
<dbReference type="OrthoDB" id="9796672at2"/>
<evidence type="ECO:0000256" key="15">
    <source>
        <dbReference type="RuleBase" id="RU003750"/>
    </source>
</evidence>
<evidence type="ECO:0000256" key="14">
    <source>
        <dbReference type="ARBA" id="ARBA00048586"/>
    </source>
</evidence>
<dbReference type="EC" id="2.7.8.5" evidence="4"/>
<dbReference type="GO" id="GO:0016020">
    <property type="term" value="C:membrane"/>
    <property type="evidence" value="ECO:0007669"/>
    <property type="project" value="UniProtKB-SubCell"/>
</dbReference>
<name>A0A238XQ94_9BACT</name>